<sequence length="130" mass="14732">MTKTSEAGGAEQRKCRWCRRVLPERDGPGRKREFCSQACRQWEWVSRQRSAELSLSADDVIISRQELDDLHDDLYVLESALIDAESDKESWGSRPRVRDVMSTLDWVLNAARPLIGRQLSAPTGPGTKTS</sequence>
<comment type="caution">
    <text evidence="1">The sequence shown here is derived from an EMBL/GenBank/DDBJ whole genome shotgun (WGS) entry which is preliminary data.</text>
</comment>
<name>A0A2G6K7U6_9ACTN</name>
<gene>
    <name evidence="1" type="ORF">CSA55_05050</name>
</gene>
<dbReference type="AlphaFoldDB" id="A0A2G6K7U6"/>
<proteinExistence type="predicted"/>
<organism evidence="1 2">
    <name type="scientific">Ilumatobacter coccineus</name>
    <dbReference type="NCBI Taxonomy" id="467094"/>
    <lineage>
        <taxon>Bacteria</taxon>
        <taxon>Bacillati</taxon>
        <taxon>Actinomycetota</taxon>
        <taxon>Acidimicrobiia</taxon>
        <taxon>Acidimicrobiales</taxon>
        <taxon>Ilumatobacteraceae</taxon>
        <taxon>Ilumatobacter</taxon>
    </lineage>
</organism>
<protein>
    <submittedName>
        <fullName evidence="1">Uncharacterized protein</fullName>
    </submittedName>
</protein>
<accession>A0A2G6K7U6</accession>
<dbReference type="EMBL" id="PDSL01000067">
    <property type="protein sequence ID" value="PIE31747.1"/>
    <property type="molecule type" value="Genomic_DNA"/>
</dbReference>
<evidence type="ECO:0000313" key="2">
    <source>
        <dbReference type="Proteomes" id="UP000230914"/>
    </source>
</evidence>
<evidence type="ECO:0000313" key="1">
    <source>
        <dbReference type="EMBL" id="PIE31747.1"/>
    </source>
</evidence>
<dbReference type="Proteomes" id="UP000230914">
    <property type="component" value="Unassembled WGS sequence"/>
</dbReference>
<reference evidence="1 2" key="1">
    <citation type="submission" date="2017-10" db="EMBL/GenBank/DDBJ databases">
        <title>Novel microbial diversity and functional potential in the marine mammal oral microbiome.</title>
        <authorList>
            <person name="Dudek N.K."/>
            <person name="Sun C.L."/>
            <person name="Burstein D."/>
            <person name="Kantor R.S."/>
            <person name="Aliaga Goltsman D.S."/>
            <person name="Bik E.M."/>
            <person name="Thomas B.C."/>
            <person name="Banfield J.F."/>
            <person name="Relman D.A."/>
        </authorList>
    </citation>
    <scope>NUCLEOTIDE SEQUENCE [LARGE SCALE GENOMIC DNA]</scope>
    <source>
        <strain evidence="1">DOLJORAL78_61_10</strain>
    </source>
</reference>